<dbReference type="InterPro" id="IPR003594">
    <property type="entry name" value="HATPase_dom"/>
</dbReference>
<evidence type="ECO:0000256" key="5">
    <source>
        <dbReference type="ARBA" id="ARBA00022777"/>
    </source>
</evidence>
<dbReference type="Pfam" id="PF13424">
    <property type="entry name" value="TPR_12"/>
    <property type="match status" value="1"/>
</dbReference>
<organism evidence="10 11">
    <name type="scientific">Pararcticibacter amylolyticus</name>
    <dbReference type="NCBI Taxonomy" id="2173175"/>
    <lineage>
        <taxon>Bacteria</taxon>
        <taxon>Pseudomonadati</taxon>
        <taxon>Bacteroidota</taxon>
        <taxon>Sphingobacteriia</taxon>
        <taxon>Sphingobacteriales</taxon>
        <taxon>Sphingobacteriaceae</taxon>
        <taxon>Pararcticibacter</taxon>
    </lineage>
</organism>
<feature type="repeat" description="TPR" evidence="7">
    <location>
        <begin position="118"/>
        <end position="151"/>
    </location>
</feature>
<dbReference type="CDD" id="cd00082">
    <property type="entry name" value="HisKA"/>
    <property type="match status" value="1"/>
</dbReference>
<evidence type="ECO:0000313" key="11">
    <source>
        <dbReference type="Proteomes" id="UP000245647"/>
    </source>
</evidence>
<dbReference type="PANTHER" id="PTHR43711:SF1">
    <property type="entry name" value="HISTIDINE KINASE 1"/>
    <property type="match status" value="1"/>
</dbReference>
<dbReference type="InterPro" id="IPR036097">
    <property type="entry name" value="HisK_dim/P_sf"/>
</dbReference>
<evidence type="ECO:0000256" key="2">
    <source>
        <dbReference type="ARBA" id="ARBA00012438"/>
    </source>
</evidence>
<keyword evidence="11" id="KW-1185">Reference proteome</keyword>
<dbReference type="EC" id="2.7.13.3" evidence="2"/>
<evidence type="ECO:0000256" key="6">
    <source>
        <dbReference type="ARBA" id="ARBA00023012"/>
    </source>
</evidence>
<dbReference type="GO" id="GO:0000155">
    <property type="term" value="F:phosphorelay sensor kinase activity"/>
    <property type="evidence" value="ECO:0007669"/>
    <property type="project" value="InterPro"/>
</dbReference>
<dbReference type="SMART" id="SM00028">
    <property type="entry name" value="TPR"/>
    <property type="match status" value="5"/>
</dbReference>
<name>A0A2U2PEK6_9SPHI</name>
<dbReference type="Proteomes" id="UP000245647">
    <property type="component" value="Unassembled WGS sequence"/>
</dbReference>
<dbReference type="InterPro" id="IPR036890">
    <property type="entry name" value="HATPase_C_sf"/>
</dbReference>
<proteinExistence type="predicted"/>
<dbReference type="PROSITE" id="PS50109">
    <property type="entry name" value="HIS_KIN"/>
    <property type="match status" value="1"/>
</dbReference>
<dbReference type="PANTHER" id="PTHR43711">
    <property type="entry name" value="TWO-COMPONENT HISTIDINE KINASE"/>
    <property type="match status" value="1"/>
</dbReference>
<reference evidence="10 11" key="1">
    <citation type="submission" date="2018-04" db="EMBL/GenBank/DDBJ databases">
        <title>Pedobacter chongqingensis sp. nov., isolated from a rottenly hemp rope.</title>
        <authorList>
            <person name="Cai Y."/>
        </authorList>
    </citation>
    <scope>NUCLEOTIDE SEQUENCE [LARGE SCALE GENOMIC DNA]</scope>
    <source>
        <strain evidence="10 11">FJ4-8</strain>
    </source>
</reference>
<dbReference type="AlphaFoldDB" id="A0A2U2PEK6"/>
<keyword evidence="6" id="KW-0902">Two-component regulatory system</keyword>
<keyword evidence="5" id="KW-0418">Kinase</keyword>
<sequence length="665" mass="75481">MVIVFFRLVSFFILVLFCSSGFCKQRDKPPYQTDQKQDIRYYEKLVKGYRYYKPDSALFFAQKGIVLAQKERDSTGLALMLNQLGMIEDNFGKFISSRREYLRAKGIYKALNNKKGEAAVTIRLGVVELRKGNYDRAIGYFLEALQLSEAIHDKAGVMEANLTLAEGYLGQKEYQTALKYLKSAERLDKKLPFSSLSLNICNNFGIIYRELSQFKLAKAYIEKGIHLSDKPELWGLHITLLNNLASVYAEQGFKDKSIRLLFAALQKSRDIQNYIRELQTLTALADVFGKDQPGKSLFYLKQALKLAREKGAHKQEIDLLQAMGNLHKHMGNYRQALQLKELSYALADSFYYNDMSQQISNLQAEYELSKSKERVQELRYQNKQQGFERKIILSVTACIILVLIIVAWFYLRTKKLNNLLNKANTSLKESNTVKDKFFSILAHDLRLPIASVINLLYIIDDEDISPEERHEIINKLIVNCNASLSTLNQLLKWGEMQIKGIRLNPVPFRPGEIIERNINLLSAAAEEKAISVINMTGGSVQLFSDPDHFDFVIRNLLSNAVKFTHDGGSVIIQSEALGKKMVKFTVKDSGVGIEAERIPGIFEISNMSTQGTNNEKGTSLGLIMCKDFIEANKGSIEVKSEIGKGSEFIFILRAFEEGQFRASLN</sequence>
<evidence type="ECO:0000313" key="10">
    <source>
        <dbReference type="EMBL" id="PWG79803.1"/>
    </source>
</evidence>
<comment type="catalytic activity">
    <reaction evidence="1">
        <text>ATP + protein L-histidine = ADP + protein N-phospho-L-histidine.</text>
        <dbReference type="EC" id="2.7.13.3"/>
    </reaction>
</comment>
<dbReference type="InterPro" id="IPR011990">
    <property type="entry name" value="TPR-like_helical_dom_sf"/>
</dbReference>
<evidence type="ECO:0000259" key="9">
    <source>
        <dbReference type="PROSITE" id="PS50109"/>
    </source>
</evidence>
<dbReference type="SUPFAM" id="SSF47384">
    <property type="entry name" value="Homodimeric domain of signal transducing histidine kinase"/>
    <property type="match status" value="1"/>
</dbReference>
<dbReference type="SMART" id="SM00387">
    <property type="entry name" value="HATPase_c"/>
    <property type="match status" value="1"/>
</dbReference>
<keyword evidence="8" id="KW-0472">Membrane</keyword>
<dbReference type="Pfam" id="PF13181">
    <property type="entry name" value="TPR_8"/>
    <property type="match status" value="1"/>
</dbReference>
<keyword evidence="7" id="KW-0802">TPR repeat</keyword>
<keyword evidence="3" id="KW-0597">Phosphoprotein</keyword>
<keyword evidence="4" id="KW-0808">Transferase</keyword>
<dbReference type="Pfam" id="PF02518">
    <property type="entry name" value="HATPase_c"/>
    <property type="match status" value="1"/>
</dbReference>
<dbReference type="InterPro" id="IPR050736">
    <property type="entry name" value="Sensor_HK_Regulatory"/>
</dbReference>
<keyword evidence="8" id="KW-1133">Transmembrane helix</keyword>
<accession>A0A2U2PEK6</accession>
<dbReference type="SUPFAM" id="SSF48452">
    <property type="entry name" value="TPR-like"/>
    <property type="match status" value="2"/>
</dbReference>
<protein>
    <recommendedName>
        <fullName evidence="2">histidine kinase</fullName>
        <ecNumber evidence="2">2.7.13.3</ecNumber>
    </recommendedName>
</protein>
<evidence type="ECO:0000256" key="1">
    <source>
        <dbReference type="ARBA" id="ARBA00000085"/>
    </source>
</evidence>
<evidence type="ECO:0000256" key="3">
    <source>
        <dbReference type="ARBA" id="ARBA00022553"/>
    </source>
</evidence>
<dbReference type="InterPro" id="IPR019734">
    <property type="entry name" value="TPR_rpt"/>
</dbReference>
<dbReference type="PRINTS" id="PR00344">
    <property type="entry name" value="BCTRLSENSOR"/>
</dbReference>
<feature type="domain" description="Histidine kinase" evidence="9">
    <location>
        <begin position="440"/>
        <end position="656"/>
    </location>
</feature>
<keyword evidence="8" id="KW-0812">Transmembrane</keyword>
<dbReference type="PROSITE" id="PS50005">
    <property type="entry name" value="TPR"/>
    <property type="match status" value="1"/>
</dbReference>
<evidence type="ECO:0000256" key="8">
    <source>
        <dbReference type="SAM" id="Phobius"/>
    </source>
</evidence>
<evidence type="ECO:0000256" key="4">
    <source>
        <dbReference type="ARBA" id="ARBA00022679"/>
    </source>
</evidence>
<dbReference type="InterPro" id="IPR003661">
    <property type="entry name" value="HisK_dim/P_dom"/>
</dbReference>
<dbReference type="Gene3D" id="1.10.287.130">
    <property type="match status" value="1"/>
</dbReference>
<dbReference type="InterPro" id="IPR005467">
    <property type="entry name" value="His_kinase_dom"/>
</dbReference>
<dbReference type="InterPro" id="IPR004358">
    <property type="entry name" value="Sig_transdc_His_kin-like_C"/>
</dbReference>
<gene>
    <name evidence="10" type="ORF">DDR33_15440</name>
</gene>
<comment type="caution">
    <text evidence="10">The sequence shown here is derived from an EMBL/GenBank/DDBJ whole genome shotgun (WGS) entry which is preliminary data.</text>
</comment>
<dbReference type="SUPFAM" id="SSF55874">
    <property type="entry name" value="ATPase domain of HSP90 chaperone/DNA topoisomerase II/histidine kinase"/>
    <property type="match status" value="1"/>
</dbReference>
<dbReference type="Gene3D" id="3.30.565.10">
    <property type="entry name" value="Histidine kinase-like ATPase, C-terminal domain"/>
    <property type="match status" value="1"/>
</dbReference>
<dbReference type="Gene3D" id="1.25.40.10">
    <property type="entry name" value="Tetratricopeptide repeat domain"/>
    <property type="match status" value="3"/>
</dbReference>
<evidence type="ECO:0000256" key="7">
    <source>
        <dbReference type="PROSITE-ProRule" id="PRU00339"/>
    </source>
</evidence>
<feature type="transmembrane region" description="Helical" evidence="8">
    <location>
        <begin position="391"/>
        <end position="411"/>
    </location>
</feature>
<dbReference type="EMBL" id="QEAS01000012">
    <property type="protein sequence ID" value="PWG79803.1"/>
    <property type="molecule type" value="Genomic_DNA"/>
</dbReference>